<dbReference type="PANTHER" id="PTHR15680">
    <property type="entry name" value="RIBOSOMAL PROTEIN L19"/>
    <property type="match status" value="1"/>
</dbReference>
<dbReference type="AlphaFoldDB" id="A0A1M4XI24"/>
<dbReference type="OrthoDB" id="9803541at2"/>
<dbReference type="InterPro" id="IPR001857">
    <property type="entry name" value="Ribosomal_bL19"/>
</dbReference>
<dbReference type="PANTHER" id="PTHR15680:SF9">
    <property type="entry name" value="LARGE RIBOSOMAL SUBUNIT PROTEIN BL19M"/>
    <property type="match status" value="1"/>
</dbReference>
<keyword evidence="3 5" id="KW-0687">Ribonucleoprotein</keyword>
<dbReference type="InterPro" id="IPR008991">
    <property type="entry name" value="Translation_prot_SH3-like_sf"/>
</dbReference>
<evidence type="ECO:0000256" key="3">
    <source>
        <dbReference type="ARBA" id="ARBA00023274"/>
    </source>
</evidence>
<dbReference type="FunFam" id="2.30.30.790:FF:000001">
    <property type="entry name" value="50S ribosomal protein L19"/>
    <property type="match status" value="1"/>
</dbReference>
<evidence type="ECO:0000256" key="1">
    <source>
        <dbReference type="ARBA" id="ARBA00005781"/>
    </source>
</evidence>
<evidence type="ECO:0000256" key="6">
    <source>
        <dbReference type="RuleBase" id="RU000559"/>
    </source>
</evidence>
<comment type="function">
    <text evidence="5 6">This protein is located at the 30S-50S ribosomal subunit interface and may play a role in the structure and function of the aminoacyl-tRNA binding site.</text>
</comment>
<organism evidence="7 8">
    <name type="scientific">Mariniphaga anaerophila</name>
    <dbReference type="NCBI Taxonomy" id="1484053"/>
    <lineage>
        <taxon>Bacteria</taxon>
        <taxon>Pseudomonadati</taxon>
        <taxon>Bacteroidota</taxon>
        <taxon>Bacteroidia</taxon>
        <taxon>Marinilabiliales</taxon>
        <taxon>Prolixibacteraceae</taxon>
        <taxon>Mariniphaga</taxon>
    </lineage>
</organism>
<keyword evidence="2 5" id="KW-0689">Ribosomal protein</keyword>
<proteinExistence type="inferred from homology"/>
<accession>A0A1M4XI24</accession>
<dbReference type="RefSeq" id="WP_072999951.1">
    <property type="nucleotide sequence ID" value="NZ_FQUM01000003.1"/>
</dbReference>
<dbReference type="PRINTS" id="PR00061">
    <property type="entry name" value="RIBOSOMALL19"/>
</dbReference>
<evidence type="ECO:0000256" key="2">
    <source>
        <dbReference type="ARBA" id="ARBA00022980"/>
    </source>
</evidence>
<dbReference type="InterPro" id="IPR018257">
    <property type="entry name" value="Ribosomal_bL19_CS"/>
</dbReference>
<dbReference type="GO" id="GO:0022625">
    <property type="term" value="C:cytosolic large ribosomal subunit"/>
    <property type="evidence" value="ECO:0007669"/>
    <property type="project" value="TreeGrafter"/>
</dbReference>
<evidence type="ECO:0000313" key="7">
    <source>
        <dbReference type="EMBL" id="SHE93204.1"/>
    </source>
</evidence>
<dbReference type="STRING" id="1484053.SAMN05444274_10313"/>
<name>A0A1M4XI24_9BACT</name>
<gene>
    <name evidence="5" type="primary">rplS</name>
    <name evidence="7" type="ORF">SAMN05444274_10313</name>
</gene>
<dbReference type="Gene3D" id="2.30.30.790">
    <property type="match status" value="1"/>
</dbReference>
<dbReference type="HAMAP" id="MF_00402">
    <property type="entry name" value="Ribosomal_bL19"/>
    <property type="match status" value="1"/>
</dbReference>
<protein>
    <recommendedName>
        <fullName evidence="4 5">Large ribosomal subunit protein bL19</fullName>
    </recommendedName>
</protein>
<reference evidence="7 8" key="1">
    <citation type="submission" date="2016-11" db="EMBL/GenBank/DDBJ databases">
        <authorList>
            <person name="Jaros S."/>
            <person name="Januszkiewicz K."/>
            <person name="Wedrychowicz H."/>
        </authorList>
    </citation>
    <scope>NUCLEOTIDE SEQUENCE [LARGE SCALE GENOMIC DNA]</scope>
    <source>
        <strain evidence="7 8">DSM 26910</strain>
    </source>
</reference>
<dbReference type="SUPFAM" id="SSF50104">
    <property type="entry name" value="Translation proteins SH3-like domain"/>
    <property type="match status" value="1"/>
</dbReference>
<dbReference type="InterPro" id="IPR038657">
    <property type="entry name" value="Ribosomal_bL19_sf"/>
</dbReference>
<dbReference type="Proteomes" id="UP000184164">
    <property type="component" value="Unassembled WGS sequence"/>
</dbReference>
<sequence>MDLIKLVENEFKVEKEHPDFSAGDTITVSYMIREGNKERIQNFRGVVLQINGKGNTKTFTVRKMSGNIGVERIFPMFSPFIEGIEVNKRGKVRRKRLFYLRSRTGKKARIKEKRF</sequence>
<dbReference type="EMBL" id="FQUM01000003">
    <property type="protein sequence ID" value="SHE93204.1"/>
    <property type="molecule type" value="Genomic_DNA"/>
</dbReference>
<comment type="similarity">
    <text evidence="1 5 6">Belongs to the bacterial ribosomal protein bL19 family.</text>
</comment>
<dbReference type="PROSITE" id="PS01015">
    <property type="entry name" value="RIBOSOMAL_L19"/>
    <property type="match status" value="1"/>
</dbReference>
<keyword evidence="8" id="KW-1185">Reference proteome</keyword>
<evidence type="ECO:0000256" key="4">
    <source>
        <dbReference type="ARBA" id="ARBA00035171"/>
    </source>
</evidence>
<evidence type="ECO:0000313" key="8">
    <source>
        <dbReference type="Proteomes" id="UP000184164"/>
    </source>
</evidence>
<dbReference type="GO" id="GO:0003735">
    <property type="term" value="F:structural constituent of ribosome"/>
    <property type="evidence" value="ECO:0007669"/>
    <property type="project" value="InterPro"/>
</dbReference>
<dbReference type="Pfam" id="PF01245">
    <property type="entry name" value="Ribosomal_L19"/>
    <property type="match status" value="1"/>
</dbReference>
<dbReference type="GO" id="GO:0006412">
    <property type="term" value="P:translation"/>
    <property type="evidence" value="ECO:0007669"/>
    <property type="project" value="UniProtKB-UniRule"/>
</dbReference>
<dbReference type="NCBIfam" id="TIGR01024">
    <property type="entry name" value="rplS_bact"/>
    <property type="match status" value="1"/>
</dbReference>
<dbReference type="PIRSF" id="PIRSF002191">
    <property type="entry name" value="Ribosomal_L19"/>
    <property type="match status" value="1"/>
</dbReference>
<evidence type="ECO:0000256" key="5">
    <source>
        <dbReference type="HAMAP-Rule" id="MF_00402"/>
    </source>
</evidence>